<dbReference type="InterPro" id="IPR013083">
    <property type="entry name" value="Znf_RING/FYVE/PHD"/>
</dbReference>
<keyword evidence="1" id="KW-0479">Metal-binding</keyword>
<dbReference type="Gene3D" id="3.30.40.10">
    <property type="entry name" value="Zinc/RING finger domain, C3HC4 (zinc finger)"/>
    <property type="match status" value="1"/>
</dbReference>
<accession>A0A1B2JA51</accession>
<dbReference type="PROSITE" id="PS50089">
    <property type="entry name" value="ZF_RING_2"/>
    <property type="match status" value="1"/>
</dbReference>
<keyword evidence="8" id="KW-1185">Reference proteome</keyword>
<keyword evidence="3" id="KW-0862">Zinc</keyword>
<dbReference type="GO" id="GO:0005634">
    <property type="term" value="C:nucleus"/>
    <property type="evidence" value="ECO:0007669"/>
    <property type="project" value="TreeGrafter"/>
</dbReference>
<dbReference type="SUPFAM" id="SSF57850">
    <property type="entry name" value="RING/U-box"/>
    <property type="match status" value="1"/>
</dbReference>
<dbReference type="Proteomes" id="UP000094565">
    <property type="component" value="Chromosome 2"/>
</dbReference>
<keyword evidence="2 4" id="KW-0863">Zinc-finger</keyword>
<dbReference type="GO" id="GO:0008270">
    <property type="term" value="F:zinc ion binding"/>
    <property type="evidence" value="ECO:0007669"/>
    <property type="project" value="UniProtKB-KW"/>
</dbReference>
<dbReference type="PROSITE" id="PS00518">
    <property type="entry name" value="ZF_RING_1"/>
    <property type="match status" value="1"/>
</dbReference>
<dbReference type="Pfam" id="PF00097">
    <property type="entry name" value="zf-C3HC4"/>
    <property type="match status" value="1"/>
</dbReference>
<protein>
    <submittedName>
        <fullName evidence="7">BA75_02406T0</fullName>
    </submittedName>
</protein>
<evidence type="ECO:0000256" key="4">
    <source>
        <dbReference type="PROSITE-ProRule" id="PRU00175"/>
    </source>
</evidence>
<proteinExistence type="predicted"/>
<sequence>MKEPEEFDLKKLFQGSKEHEILSKLSCKTVDHLTCTICQDLMIIPFVTSCGHSFCYGCIYEWLRKRPRTCPICRTTVQAEPIPNHSLRNILSQFIETCLEIFPEVADTIKTIHTQQTELFEQDSKNKASLFGSIFQNKGYAVYDTDDGVTRCSECHWEVHGSLCLNCGRELINRQSAGDESLEDDSEGDAVSLVEEDSILDEDESESDFDDFVDHRDLHAILNEEAQNERGDDSDSDSEGLSDEDFGHNYGSSRRAVVEISDEDEDTDTDSREEDNENEPVTQSVHSVSRTIPDDSSSELSSLEYMEREFDVWNGFSDSE</sequence>
<dbReference type="OrthoDB" id="6105938at2759"/>
<dbReference type="GO" id="GO:0016567">
    <property type="term" value="P:protein ubiquitination"/>
    <property type="evidence" value="ECO:0007669"/>
    <property type="project" value="InterPro"/>
</dbReference>
<gene>
    <name evidence="7" type="primary">PSH1</name>
    <name evidence="7" type="ORF">ATY40_BA7502406</name>
</gene>
<evidence type="ECO:0000313" key="8">
    <source>
        <dbReference type="Proteomes" id="UP000094565"/>
    </source>
</evidence>
<feature type="compositionally biased region" description="Low complexity" evidence="5">
    <location>
        <begin position="294"/>
        <end position="303"/>
    </location>
</feature>
<feature type="domain" description="RING-type" evidence="6">
    <location>
        <begin position="35"/>
        <end position="74"/>
    </location>
</feature>
<dbReference type="InterPro" id="IPR018957">
    <property type="entry name" value="Znf_C3HC4_RING-type"/>
</dbReference>
<reference evidence="7 8" key="1">
    <citation type="submission" date="2016-02" db="EMBL/GenBank/DDBJ databases">
        <title>Comparative genomic and transcriptomic foundation for Pichia pastoris.</title>
        <authorList>
            <person name="Love K.R."/>
            <person name="Shah K.A."/>
            <person name="Whittaker C.A."/>
            <person name="Wu J."/>
            <person name="Bartlett M.C."/>
            <person name="Ma D."/>
            <person name="Leeson R.L."/>
            <person name="Priest M."/>
            <person name="Young S.K."/>
            <person name="Love J.C."/>
        </authorList>
    </citation>
    <scope>NUCLEOTIDE SEQUENCE [LARGE SCALE GENOMIC DNA]</scope>
    <source>
        <strain evidence="7 8">ATCC 28485</strain>
    </source>
</reference>
<evidence type="ECO:0000256" key="3">
    <source>
        <dbReference type="ARBA" id="ARBA00022833"/>
    </source>
</evidence>
<dbReference type="GO" id="GO:0061630">
    <property type="term" value="F:ubiquitin protein ligase activity"/>
    <property type="evidence" value="ECO:0007669"/>
    <property type="project" value="TreeGrafter"/>
</dbReference>
<evidence type="ECO:0000259" key="6">
    <source>
        <dbReference type="PROSITE" id="PS50089"/>
    </source>
</evidence>
<name>A0A1B2JA51_PICPA</name>
<dbReference type="GO" id="GO:0043161">
    <property type="term" value="P:proteasome-mediated ubiquitin-dependent protein catabolic process"/>
    <property type="evidence" value="ECO:0007669"/>
    <property type="project" value="TreeGrafter"/>
</dbReference>
<feature type="region of interest" description="Disordered" evidence="5">
    <location>
        <begin position="222"/>
        <end position="303"/>
    </location>
</feature>
<dbReference type="PANTHER" id="PTHR15898:SF13">
    <property type="entry name" value="BIFUNCTIONAL APOPTOSIS REGULATOR"/>
    <property type="match status" value="1"/>
</dbReference>
<dbReference type="InterPro" id="IPR017907">
    <property type="entry name" value="Znf_RING_CS"/>
</dbReference>
<dbReference type="InterPro" id="IPR003613">
    <property type="entry name" value="Ubox_domain"/>
</dbReference>
<dbReference type="SMART" id="SM00504">
    <property type="entry name" value="Ubox"/>
    <property type="match status" value="1"/>
</dbReference>
<organism evidence="7 8">
    <name type="scientific">Komagataella pastoris</name>
    <name type="common">Yeast</name>
    <name type="synonym">Pichia pastoris</name>
    <dbReference type="NCBI Taxonomy" id="4922"/>
    <lineage>
        <taxon>Eukaryota</taxon>
        <taxon>Fungi</taxon>
        <taxon>Dikarya</taxon>
        <taxon>Ascomycota</taxon>
        <taxon>Saccharomycotina</taxon>
        <taxon>Pichiomycetes</taxon>
        <taxon>Pichiales</taxon>
        <taxon>Pichiaceae</taxon>
        <taxon>Komagataella</taxon>
    </lineage>
</organism>
<feature type="compositionally biased region" description="Polar residues" evidence="5">
    <location>
        <begin position="280"/>
        <end position="290"/>
    </location>
</feature>
<dbReference type="InterPro" id="IPR001841">
    <property type="entry name" value="Znf_RING"/>
</dbReference>
<evidence type="ECO:0000256" key="1">
    <source>
        <dbReference type="ARBA" id="ARBA00022723"/>
    </source>
</evidence>
<feature type="compositionally biased region" description="Acidic residues" evidence="5">
    <location>
        <begin position="260"/>
        <end position="278"/>
    </location>
</feature>
<feature type="compositionally biased region" description="Acidic residues" evidence="5">
    <location>
        <begin position="234"/>
        <end position="244"/>
    </location>
</feature>
<evidence type="ECO:0000256" key="5">
    <source>
        <dbReference type="SAM" id="MobiDB-lite"/>
    </source>
</evidence>
<evidence type="ECO:0000313" key="7">
    <source>
        <dbReference type="EMBL" id="ANZ74876.1"/>
    </source>
</evidence>
<dbReference type="PANTHER" id="PTHR15898">
    <property type="entry name" value="BIFUNCTIONAL APOPTOSIS REGULATOR"/>
    <property type="match status" value="1"/>
</dbReference>
<evidence type="ECO:0000256" key="2">
    <source>
        <dbReference type="ARBA" id="ARBA00022771"/>
    </source>
</evidence>
<dbReference type="EMBL" id="CP014585">
    <property type="protein sequence ID" value="ANZ74876.1"/>
    <property type="molecule type" value="Genomic_DNA"/>
</dbReference>
<dbReference type="SMART" id="SM00184">
    <property type="entry name" value="RING"/>
    <property type="match status" value="1"/>
</dbReference>
<dbReference type="AlphaFoldDB" id="A0A1B2JA51"/>